<feature type="compositionally biased region" description="Basic and acidic residues" evidence="1">
    <location>
        <begin position="575"/>
        <end position="595"/>
    </location>
</feature>
<accession>A0AAE0MC97</accession>
<dbReference type="Proteomes" id="UP001283341">
    <property type="component" value="Unassembled WGS sequence"/>
</dbReference>
<feature type="region of interest" description="Disordered" evidence="1">
    <location>
        <begin position="690"/>
        <end position="711"/>
    </location>
</feature>
<protein>
    <submittedName>
        <fullName evidence="2">Uncharacterized protein</fullName>
    </submittedName>
</protein>
<dbReference type="EMBL" id="JAUEDM010000002">
    <property type="protein sequence ID" value="KAK3326418.1"/>
    <property type="molecule type" value="Genomic_DNA"/>
</dbReference>
<comment type="caution">
    <text evidence="2">The sequence shown here is derived from an EMBL/GenBank/DDBJ whole genome shotgun (WGS) entry which is preliminary data.</text>
</comment>
<feature type="compositionally biased region" description="Polar residues" evidence="1">
    <location>
        <begin position="372"/>
        <end position="391"/>
    </location>
</feature>
<evidence type="ECO:0000256" key="1">
    <source>
        <dbReference type="SAM" id="MobiDB-lite"/>
    </source>
</evidence>
<feature type="region of interest" description="Disordered" evidence="1">
    <location>
        <begin position="985"/>
        <end position="1008"/>
    </location>
</feature>
<feature type="region of interest" description="Disordered" evidence="1">
    <location>
        <begin position="477"/>
        <end position="519"/>
    </location>
</feature>
<keyword evidence="3" id="KW-1185">Reference proteome</keyword>
<evidence type="ECO:0000313" key="2">
    <source>
        <dbReference type="EMBL" id="KAK3326418.1"/>
    </source>
</evidence>
<feature type="compositionally biased region" description="Basic and acidic residues" evidence="1">
    <location>
        <begin position="507"/>
        <end position="519"/>
    </location>
</feature>
<reference evidence="2" key="2">
    <citation type="submission" date="2023-06" db="EMBL/GenBank/DDBJ databases">
        <authorList>
            <consortium name="Lawrence Berkeley National Laboratory"/>
            <person name="Haridas S."/>
            <person name="Hensen N."/>
            <person name="Bonometti L."/>
            <person name="Westerberg I."/>
            <person name="Brannstrom I.O."/>
            <person name="Guillou S."/>
            <person name="Cros-Aarteil S."/>
            <person name="Calhoun S."/>
            <person name="Kuo A."/>
            <person name="Mondo S."/>
            <person name="Pangilinan J."/>
            <person name="Riley R."/>
            <person name="Labutti K."/>
            <person name="Andreopoulos B."/>
            <person name="Lipzen A."/>
            <person name="Chen C."/>
            <person name="Yanf M."/>
            <person name="Daum C."/>
            <person name="Ng V."/>
            <person name="Clum A."/>
            <person name="Steindorff A."/>
            <person name="Ohm R."/>
            <person name="Martin F."/>
            <person name="Silar P."/>
            <person name="Natvig D."/>
            <person name="Lalanne C."/>
            <person name="Gautier V."/>
            <person name="Ament-Velasquez S.L."/>
            <person name="Kruys A."/>
            <person name="Hutchinson M.I."/>
            <person name="Powell A.J."/>
            <person name="Barry K."/>
            <person name="Miller A.N."/>
            <person name="Grigoriev I.V."/>
            <person name="Debuchy R."/>
            <person name="Gladieux P."/>
            <person name="Thoren M.H."/>
            <person name="Johannesson H."/>
        </authorList>
    </citation>
    <scope>NUCLEOTIDE SEQUENCE</scope>
    <source>
        <strain evidence="2">CBS 118394</strain>
    </source>
</reference>
<gene>
    <name evidence="2" type="ORF">B0H66DRAFT_550898</name>
</gene>
<feature type="region of interest" description="Disordered" evidence="1">
    <location>
        <begin position="183"/>
        <end position="219"/>
    </location>
</feature>
<dbReference type="AlphaFoldDB" id="A0AAE0MC97"/>
<feature type="compositionally biased region" description="Polar residues" evidence="1">
    <location>
        <begin position="203"/>
        <end position="219"/>
    </location>
</feature>
<feature type="compositionally biased region" description="Basic and acidic residues" evidence="1">
    <location>
        <begin position="477"/>
        <end position="495"/>
    </location>
</feature>
<evidence type="ECO:0000313" key="3">
    <source>
        <dbReference type="Proteomes" id="UP001283341"/>
    </source>
</evidence>
<organism evidence="2 3">
    <name type="scientific">Apodospora peruviana</name>
    <dbReference type="NCBI Taxonomy" id="516989"/>
    <lineage>
        <taxon>Eukaryota</taxon>
        <taxon>Fungi</taxon>
        <taxon>Dikarya</taxon>
        <taxon>Ascomycota</taxon>
        <taxon>Pezizomycotina</taxon>
        <taxon>Sordariomycetes</taxon>
        <taxon>Sordariomycetidae</taxon>
        <taxon>Sordariales</taxon>
        <taxon>Lasiosphaeriaceae</taxon>
        <taxon>Apodospora</taxon>
    </lineage>
</organism>
<feature type="region of interest" description="Disordered" evidence="1">
    <location>
        <begin position="41"/>
        <end position="60"/>
    </location>
</feature>
<feature type="region of interest" description="Disordered" evidence="1">
    <location>
        <begin position="363"/>
        <end position="416"/>
    </location>
</feature>
<sequence>MAAPTAERSLTAAERAAASAAELAMLDDLGIARVNELPMEDDHDRHHHGRRQAPAGRSFTVPTRIRKPAACNPTTTHPKTNVANVWKAAIDSGVFDDEDAEAVKGLDDLGGGRLYDHRGSAEVVHPELHGPRASRFHNQGAEIPPGMSLNGNRGPRVSSLGIVQVGDEPIRGFPPRHVPLPGPVRAQSAQHTSKPGGNCPATKATQRLASQPNHPSSQIARPAHDVQLDYGDHEPVPYPKPANLVYEVPVMFTPPKRKPTPSRIFLCAAKEPDNGIFALVVLNIKYAEESLANWKDCQYVNLDFTVSFKNRKKAEKTYCIKFRREEDILAFQGAVWGLKEGEFAFRLSETEAQPANAFQVVTRRRATSSTTEENSQALVTSKKTGASQATAPRTVDSGRPRPINQAPPTVRPTPSPVRAAAAVPVQLPRNATPFRAVQWQGNLVTDFDAFFGVQPGPSHPASTPGQPKSVPAVIKPKEASTAEPLKPENASRKLPESIPKFSQESFSEQKPEKVSEVVKSEQLATKGTLQGTLKEAPSSKGIHKQITKETSAATLQRQCENLIRGASRQALSENGRFEKGRQTPLEKPDPQDRKPLPIPELTVEEPQPGMRVVGRPGLRPPPGFEAAEQRIVRPPPRFDVAEQRIAKDPLFATEQTIDVPRTDSEIRKLHDSHSSAHKKTSSVVEITKEFQSTKGAAPDGASSTEATKADTKRIQYTSKEMMVLREFAKPPPPYLTELRYLPPVHRENRNDRNTPTGWVHLQGRQTYVEGRPEMSQSQPNALTMEEQMQKIVASSRDYITPSPAPVTSHNPADLLRTESVATVDSVAISNSAMTSESNNTPTVSSTTRDRNMGLQGSLWAAEQDEVVNPNLFTGATYTHVWPTNSHLNDLLLLDIPTPEAEPTPVAPMPAGFGTSSAAVNVEVSEYAEMIQPQPQEALETIQPQPQRAQETIQQAVKGIETSVRKIQPPRPLGLRGLGASRHAVPAASVSRDGNFDFFRPAGVPGAAD</sequence>
<name>A0AAE0MC97_9PEZI</name>
<proteinExistence type="predicted"/>
<feature type="region of interest" description="Disordered" evidence="1">
    <location>
        <begin position="566"/>
        <end position="602"/>
    </location>
</feature>
<reference evidence="2" key="1">
    <citation type="journal article" date="2023" name="Mol. Phylogenet. Evol.">
        <title>Genome-scale phylogeny and comparative genomics of the fungal order Sordariales.</title>
        <authorList>
            <person name="Hensen N."/>
            <person name="Bonometti L."/>
            <person name="Westerberg I."/>
            <person name="Brannstrom I.O."/>
            <person name="Guillou S."/>
            <person name="Cros-Aarteil S."/>
            <person name="Calhoun S."/>
            <person name="Haridas S."/>
            <person name="Kuo A."/>
            <person name="Mondo S."/>
            <person name="Pangilinan J."/>
            <person name="Riley R."/>
            <person name="LaButti K."/>
            <person name="Andreopoulos B."/>
            <person name="Lipzen A."/>
            <person name="Chen C."/>
            <person name="Yan M."/>
            <person name="Daum C."/>
            <person name="Ng V."/>
            <person name="Clum A."/>
            <person name="Steindorff A."/>
            <person name="Ohm R.A."/>
            <person name="Martin F."/>
            <person name="Silar P."/>
            <person name="Natvig D.O."/>
            <person name="Lalanne C."/>
            <person name="Gautier V."/>
            <person name="Ament-Velasquez S.L."/>
            <person name="Kruys A."/>
            <person name="Hutchinson M.I."/>
            <person name="Powell A.J."/>
            <person name="Barry K."/>
            <person name="Miller A.N."/>
            <person name="Grigoriev I.V."/>
            <person name="Debuchy R."/>
            <person name="Gladieux P."/>
            <person name="Hiltunen Thoren M."/>
            <person name="Johannesson H."/>
        </authorList>
    </citation>
    <scope>NUCLEOTIDE SEQUENCE</scope>
    <source>
        <strain evidence="2">CBS 118394</strain>
    </source>
</reference>